<protein>
    <recommendedName>
        <fullName evidence="2">PX domain-containing protein</fullName>
    </recommendedName>
</protein>
<dbReference type="SUPFAM" id="SSF64268">
    <property type="entry name" value="PX domain"/>
    <property type="match status" value="1"/>
</dbReference>
<feature type="region of interest" description="Disordered" evidence="1">
    <location>
        <begin position="1"/>
        <end position="28"/>
    </location>
</feature>
<comment type="caution">
    <text evidence="3">The sequence shown here is derived from an EMBL/GenBank/DDBJ whole genome shotgun (WGS) entry which is preliminary data.</text>
</comment>
<dbReference type="InterPro" id="IPR036871">
    <property type="entry name" value="PX_dom_sf"/>
</dbReference>
<proteinExistence type="predicted"/>
<accession>A0A024GT13</accession>
<feature type="domain" description="PX" evidence="2">
    <location>
        <begin position="103"/>
        <end position="190"/>
    </location>
</feature>
<reference evidence="3 4" key="1">
    <citation type="submission" date="2012-05" db="EMBL/GenBank/DDBJ databases">
        <title>Recombination and specialization in a pathogen metapopulation.</title>
        <authorList>
            <person name="Gardiner A."/>
            <person name="Kemen E."/>
            <person name="Schultz-Larsen T."/>
            <person name="MacLean D."/>
            <person name="Van Oosterhout C."/>
            <person name="Jones J.D.G."/>
        </authorList>
    </citation>
    <scope>NUCLEOTIDE SEQUENCE [LARGE SCALE GENOMIC DNA]</scope>
    <source>
        <strain evidence="3 4">Ac Nc2</strain>
    </source>
</reference>
<organism evidence="3 4">
    <name type="scientific">Albugo candida</name>
    <dbReference type="NCBI Taxonomy" id="65357"/>
    <lineage>
        <taxon>Eukaryota</taxon>
        <taxon>Sar</taxon>
        <taxon>Stramenopiles</taxon>
        <taxon>Oomycota</taxon>
        <taxon>Peronosporomycetes</taxon>
        <taxon>Albuginales</taxon>
        <taxon>Albuginaceae</taxon>
        <taxon>Albugo</taxon>
    </lineage>
</organism>
<gene>
    <name evidence="3" type="ORF">BN9_111010</name>
</gene>
<evidence type="ECO:0000313" key="4">
    <source>
        <dbReference type="Proteomes" id="UP000053237"/>
    </source>
</evidence>
<evidence type="ECO:0000256" key="1">
    <source>
        <dbReference type="SAM" id="MobiDB-lite"/>
    </source>
</evidence>
<dbReference type="GO" id="GO:0035091">
    <property type="term" value="F:phosphatidylinositol binding"/>
    <property type="evidence" value="ECO:0007669"/>
    <property type="project" value="InterPro"/>
</dbReference>
<dbReference type="Proteomes" id="UP000053237">
    <property type="component" value="Unassembled WGS sequence"/>
</dbReference>
<keyword evidence="4" id="KW-1185">Reference proteome</keyword>
<dbReference type="AlphaFoldDB" id="A0A024GT13"/>
<dbReference type="InParanoid" id="A0A024GT13"/>
<sequence length="324" mass="37858">MTRSTAFDPRGIEAREASSNNRRRMSLDDIKSSKERAGMMIDKHDGEARGLNRHRSESCVKLKHMNTLMISSFSPSQDSYRVKPMHGLVNGNPTEYLLIFDDIQTAKTWHIRRRYSDFHRLNQTIWALFGLPNEKNSRSELNLQHHCVRCLSALQSILFPLQQRFPRKNWFHSKNHRIIKKRSQYFRNYLLTWLAVMTGRKIYWDQLRVSSCDDFAIMNVLQLTCMPQPYGLCSKVISALKPILFRFLTTRAMRYDCISGEGDGPVKFNVPSMLCELKCARRRSTLEPIDEKHSFFYTSDTDSEHEEEGTMEYTIASNRDNQAV</sequence>
<evidence type="ECO:0000313" key="3">
    <source>
        <dbReference type="EMBL" id="CCI49726.1"/>
    </source>
</evidence>
<dbReference type="Gene3D" id="3.30.1520.10">
    <property type="entry name" value="Phox-like domain"/>
    <property type="match status" value="1"/>
</dbReference>
<dbReference type="InterPro" id="IPR001683">
    <property type="entry name" value="PX_dom"/>
</dbReference>
<name>A0A024GT13_9STRA</name>
<dbReference type="CDD" id="cd06093">
    <property type="entry name" value="PX_domain"/>
    <property type="match status" value="1"/>
</dbReference>
<dbReference type="Pfam" id="PF00787">
    <property type="entry name" value="PX"/>
    <property type="match status" value="1"/>
</dbReference>
<dbReference type="EMBL" id="CAIX01000331">
    <property type="protein sequence ID" value="CCI49726.1"/>
    <property type="molecule type" value="Genomic_DNA"/>
</dbReference>
<evidence type="ECO:0000259" key="2">
    <source>
        <dbReference type="Pfam" id="PF00787"/>
    </source>
</evidence>